<dbReference type="EMBL" id="ACYE01000205">
    <property type="protein sequence ID" value="EFE41210.1"/>
    <property type="molecule type" value="Genomic_DNA"/>
</dbReference>
<dbReference type="RefSeq" id="XP_003021828.1">
    <property type="nucleotide sequence ID" value="XM_003021782.1"/>
</dbReference>
<comment type="caution">
    <text evidence="2">The sequence shown here is derived from an EMBL/GenBank/DDBJ whole genome shotgun (WGS) entry which is preliminary data.</text>
</comment>
<feature type="compositionally biased region" description="Basic and acidic residues" evidence="1">
    <location>
        <begin position="42"/>
        <end position="76"/>
    </location>
</feature>
<dbReference type="HOGENOM" id="CLU_2074854_0_0_1"/>
<evidence type="ECO:0000256" key="1">
    <source>
        <dbReference type="SAM" id="MobiDB-lite"/>
    </source>
</evidence>
<keyword evidence="3" id="KW-1185">Reference proteome</keyword>
<protein>
    <submittedName>
        <fullName evidence="2">Uncharacterized protein</fullName>
    </submittedName>
</protein>
<accession>D4DA59</accession>
<gene>
    <name evidence="2" type="ORF">TRV_04003</name>
</gene>
<dbReference type="Proteomes" id="UP000008383">
    <property type="component" value="Unassembled WGS sequence"/>
</dbReference>
<feature type="region of interest" description="Disordered" evidence="1">
    <location>
        <begin position="42"/>
        <end position="118"/>
    </location>
</feature>
<name>D4DA59_TRIVH</name>
<organism evidence="2 3">
    <name type="scientific">Trichophyton verrucosum (strain HKI 0517)</name>
    <dbReference type="NCBI Taxonomy" id="663202"/>
    <lineage>
        <taxon>Eukaryota</taxon>
        <taxon>Fungi</taxon>
        <taxon>Dikarya</taxon>
        <taxon>Ascomycota</taxon>
        <taxon>Pezizomycotina</taxon>
        <taxon>Eurotiomycetes</taxon>
        <taxon>Eurotiomycetidae</taxon>
        <taxon>Onygenales</taxon>
        <taxon>Arthrodermataceae</taxon>
        <taxon>Trichophyton</taxon>
    </lineage>
</organism>
<proteinExistence type="predicted"/>
<dbReference type="GeneID" id="9578708"/>
<evidence type="ECO:0000313" key="3">
    <source>
        <dbReference type="Proteomes" id="UP000008383"/>
    </source>
</evidence>
<feature type="compositionally biased region" description="Basic residues" evidence="1">
    <location>
        <begin position="77"/>
        <end position="89"/>
    </location>
</feature>
<evidence type="ECO:0000313" key="2">
    <source>
        <dbReference type="EMBL" id="EFE41210.1"/>
    </source>
</evidence>
<sequence length="118" mass="13593">MTAALRLLDCVFTTERVKEVSCIGVSTVLRLAGGFTAEAEVGKKGFKTGDGEEGGRLPERTKEKKDEKARVKTPQEKKKRRRKREKMKSRMTGQDEEMEMKIKKATFRRRKKQRKGVF</sequence>
<dbReference type="KEGG" id="tve:TRV_04003"/>
<feature type="compositionally biased region" description="Basic residues" evidence="1">
    <location>
        <begin position="103"/>
        <end position="118"/>
    </location>
</feature>
<reference evidence="3" key="1">
    <citation type="journal article" date="2011" name="Genome Biol.">
        <title>Comparative and functional genomics provide insights into the pathogenicity of dermatophytic fungi.</title>
        <authorList>
            <person name="Burmester A."/>
            <person name="Shelest E."/>
            <person name="Gloeckner G."/>
            <person name="Heddergott C."/>
            <person name="Schindler S."/>
            <person name="Staib P."/>
            <person name="Heidel A."/>
            <person name="Felder M."/>
            <person name="Petzold A."/>
            <person name="Szafranski K."/>
            <person name="Feuermann M."/>
            <person name="Pedruzzi I."/>
            <person name="Priebe S."/>
            <person name="Groth M."/>
            <person name="Winkler R."/>
            <person name="Li W."/>
            <person name="Kniemeyer O."/>
            <person name="Schroeckh V."/>
            <person name="Hertweck C."/>
            <person name="Hube B."/>
            <person name="White T.C."/>
            <person name="Platzer M."/>
            <person name="Guthke R."/>
            <person name="Heitman J."/>
            <person name="Woestemeyer J."/>
            <person name="Zipfel P.F."/>
            <person name="Monod M."/>
            <person name="Brakhage A.A."/>
        </authorList>
    </citation>
    <scope>NUCLEOTIDE SEQUENCE [LARGE SCALE GENOMIC DNA]</scope>
    <source>
        <strain evidence="3">HKI 0517</strain>
    </source>
</reference>
<dbReference type="AlphaFoldDB" id="D4DA59"/>